<dbReference type="OrthoDB" id="10341151at2759"/>
<reference evidence="1" key="1">
    <citation type="submission" date="2020-07" db="EMBL/GenBank/DDBJ databases">
        <title>Multicomponent nature underlies the extraordinary mechanical properties of spider dragline silk.</title>
        <authorList>
            <person name="Kono N."/>
            <person name="Nakamura H."/>
            <person name="Mori M."/>
            <person name="Yoshida Y."/>
            <person name="Ohtoshi R."/>
            <person name="Malay A.D."/>
            <person name="Moran D.A.P."/>
            <person name="Tomita M."/>
            <person name="Numata K."/>
            <person name="Arakawa K."/>
        </authorList>
    </citation>
    <scope>NUCLEOTIDE SEQUENCE</scope>
</reference>
<evidence type="ECO:0000313" key="2">
    <source>
        <dbReference type="Proteomes" id="UP000887116"/>
    </source>
</evidence>
<name>A0A8X6LUD6_TRICU</name>
<sequence length="362" mass="43751">MSKRTVYTLKEITLVNVATRMYNCFYRKKYILHCDERTKEQLIREELQIPMVLKDEIVALMKPIELEVHNWMRDHCGIFRTSGEECLSDLHWNRDATVNRIRTADDLIRSQRLESQEQFVLSCQYWFSRKIIPVFRKMNDETKQHFLEERFEVNKHLKNVVKWIRDQKTGYPRQCKLSHCWCTSFTWTDVSLHSRFLGCLHKDHRECLLRQTFENTRKIHIGRFCLSRMSAEKRECVLAEFPLKVLSIYLFWPCQIFFMEAARKVWSDLSGNDFECLLHIMICQKIVALWTDFNYLKLLRQFWRESPDHLRLYTEKCNIFKILIKVIPLHFDLKDVNLTYLLHEGDIYRNASVCKIKTDELF</sequence>
<keyword evidence="2" id="KW-1185">Reference proteome</keyword>
<comment type="caution">
    <text evidence="1">The sequence shown here is derived from an EMBL/GenBank/DDBJ whole genome shotgun (WGS) entry which is preliminary data.</text>
</comment>
<accession>A0A8X6LUD6</accession>
<protein>
    <submittedName>
        <fullName evidence="1">Uncharacterized protein</fullName>
    </submittedName>
</protein>
<dbReference type="EMBL" id="BMAO01027962">
    <property type="protein sequence ID" value="GFR21007.1"/>
    <property type="molecule type" value="Genomic_DNA"/>
</dbReference>
<dbReference type="Proteomes" id="UP000887116">
    <property type="component" value="Unassembled WGS sequence"/>
</dbReference>
<organism evidence="1 2">
    <name type="scientific">Trichonephila clavata</name>
    <name type="common">Joro spider</name>
    <name type="synonym">Nephila clavata</name>
    <dbReference type="NCBI Taxonomy" id="2740835"/>
    <lineage>
        <taxon>Eukaryota</taxon>
        <taxon>Metazoa</taxon>
        <taxon>Ecdysozoa</taxon>
        <taxon>Arthropoda</taxon>
        <taxon>Chelicerata</taxon>
        <taxon>Arachnida</taxon>
        <taxon>Araneae</taxon>
        <taxon>Araneomorphae</taxon>
        <taxon>Entelegynae</taxon>
        <taxon>Araneoidea</taxon>
        <taxon>Nephilidae</taxon>
        <taxon>Trichonephila</taxon>
    </lineage>
</organism>
<dbReference type="AlphaFoldDB" id="A0A8X6LUD6"/>
<proteinExistence type="predicted"/>
<gene>
    <name evidence="1" type="primary">NCL1_45509</name>
    <name evidence="1" type="ORF">TNCT_552871</name>
</gene>
<evidence type="ECO:0000313" key="1">
    <source>
        <dbReference type="EMBL" id="GFR21007.1"/>
    </source>
</evidence>